<evidence type="ECO:0000313" key="1">
    <source>
        <dbReference type="EMBL" id="KAF8905740.1"/>
    </source>
</evidence>
<proteinExistence type="predicted"/>
<keyword evidence="2" id="KW-1185">Reference proteome</keyword>
<comment type="caution">
    <text evidence="1">The sequence shown here is derived from an EMBL/GenBank/DDBJ whole genome shotgun (WGS) entry which is preliminary data.</text>
</comment>
<sequence>MVDGRSDVPLPDRLSRIRDLRVNWGNLIWEGYKDLPLDISEYRSHDFAAGVLAILAGKSLKGCGRTLEYESPEIPFGDFSIDPTQDLLVFLQNDARGQVHLRTLSTNESHPGAQEHVLNFLISSDPDSVVRIRKAFLHIASNVLALFIVHWHNARRLLIWDWHNGALIYDSGEDFGPNIQYFSLLNRSSFVLTSNLDSVLAACLHLPPIKSPKYVYRLSVDSGMIQAEPAEGSLFFTSPDSHILAFSITYADFDIPHDSGHSYELFVHNHTLLKYIQNYSAALDGNATEAESRPLSVHWDEWGEHNTRLLPCPEPMFWSRYPDNYLPFIDVLDFNMARVSMSDVDAQTEHHLCTEPSKLLLDVFESPLAMFYHSYIIDEERLIAVDVDSHNHHYIKGLQINWF</sequence>
<dbReference type="Proteomes" id="UP000724874">
    <property type="component" value="Unassembled WGS sequence"/>
</dbReference>
<evidence type="ECO:0000313" key="2">
    <source>
        <dbReference type="Proteomes" id="UP000724874"/>
    </source>
</evidence>
<dbReference type="EMBL" id="JADNYJ010000021">
    <property type="protein sequence ID" value="KAF8905740.1"/>
    <property type="molecule type" value="Genomic_DNA"/>
</dbReference>
<reference evidence="1" key="1">
    <citation type="submission" date="2020-11" db="EMBL/GenBank/DDBJ databases">
        <authorList>
            <consortium name="DOE Joint Genome Institute"/>
            <person name="Ahrendt S."/>
            <person name="Riley R."/>
            <person name="Andreopoulos W."/>
            <person name="LaButti K."/>
            <person name="Pangilinan J."/>
            <person name="Ruiz-duenas F.J."/>
            <person name="Barrasa J.M."/>
            <person name="Sanchez-Garcia M."/>
            <person name="Camarero S."/>
            <person name="Miyauchi S."/>
            <person name="Serrano A."/>
            <person name="Linde D."/>
            <person name="Babiker R."/>
            <person name="Drula E."/>
            <person name="Ayuso-Fernandez I."/>
            <person name="Pacheco R."/>
            <person name="Padilla G."/>
            <person name="Ferreira P."/>
            <person name="Barriuso J."/>
            <person name="Kellner H."/>
            <person name="Castanera R."/>
            <person name="Alfaro M."/>
            <person name="Ramirez L."/>
            <person name="Pisabarro A.G."/>
            <person name="Kuo A."/>
            <person name="Tritt A."/>
            <person name="Lipzen A."/>
            <person name="He G."/>
            <person name="Yan M."/>
            <person name="Ng V."/>
            <person name="Cullen D."/>
            <person name="Martin F."/>
            <person name="Rosso M.-N."/>
            <person name="Henrissat B."/>
            <person name="Hibbett D."/>
            <person name="Martinez A.T."/>
            <person name="Grigoriev I.V."/>
        </authorList>
    </citation>
    <scope>NUCLEOTIDE SEQUENCE</scope>
    <source>
        <strain evidence="1">AH 44721</strain>
    </source>
</reference>
<protein>
    <submittedName>
        <fullName evidence="1">Uncharacterized protein</fullName>
    </submittedName>
</protein>
<gene>
    <name evidence="1" type="ORF">CPB84DRAFT_1771078</name>
</gene>
<name>A0A9P5NTC3_GYMJU</name>
<organism evidence="1 2">
    <name type="scientific">Gymnopilus junonius</name>
    <name type="common">Spectacular rustgill mushroom</name>
    <name type="synonym">Gymnopilus spectabilis subsp. junonius</name>
    <dbReference type="NCBI Taxonomy" id="109634"/>
    <lineage>
        <taxon>Eukaryota</taxon>
        <taxon>Fungi</taxon>
        <taxon>Dikarya</taxon>
        <taxon>Basidiomycota</taxon>
        <taxon>Agaricomycotina</taxon>
        <taxon>Agaricomycetes</taxon>
        <taxon>Agaricomycetidae</taxon>
        <taxon>Agaricales</taxon>
        <taxon>Agaricineae</taxon>
        <taxon>Hymenogastraceae</taxon>
        <taxon>Gymnopilus</taxon>
    </lineage>
</organism>
<dbReference type="OrthoDB" id="2745718at2759"/>
<dbReference type="AlphaFoldDB" id="A0A9P5NTC3"/>
<accession>A0A9P5NTC3</accession>